<dbReference type="AlphaFoldDB" id="A0A173VKI3"/>
<name>A0A173VKI3_9FIRM</name>
<organism evidence="1 2">
    <name type="scientific">Roseburia inulinivorans</name>
    <dbReference type="NCBI Taxonomy" id="360807"/>
    <lineage>
        <taxon>Bacteria</taxon>
        <taxon>Bacillati</taxon>
        <taxon>Bacillota</taxon>
        <taxon>Clostridia</taxon>
        <taxon>Lachnospirales</taxon>
        <taxon>Lachnospiraceae</taxon>
        <taxon>Roseburia</taxon>
    </lineage>
</organism>
<protein>
    <submittedName>
        <fullName evidence="1">Cyclic lactone autoinducer peptide</fullName>
    </submittedName>
</protein>
<gene>
    <name evidence="1" type="ORF">ERS852444_03084</name>
</gene>
<dbReference type="InterPro" id="IPR009229">
    <property type="entry name" value="AgrD"/>
</dbReference>
<evidence type="ECO:0000313" key="1">
    <source>
        <dbReference type="EMBL" id="CUN27741.1"/>
    </source>
</evidence>
<reference evidence="1 2" key="1">
    <citation type="submission" date="2015-09" db="EMBL/GenBank/DDBJ databases">
        <authorList>
            <consortium name="Pathogen Informatics"/>
        </authorList>
    </citation>
    <scope>NUCLEOTIDE SEQUENCE [LARGE SCALE GENOMIC DNA]</scope>
    <source>
        <strain evidence="1 2">2789STDY5608887</strain>
    </source>
</reference>
<dbReference type="NCBIfam" id="TIGR04223">
    <property type="entry name" value="quorum_AgrD"/>
    <property type="match status" value="1"/>
</dbReference>
<dbReference type="EMBL" id="CYXX01000032">
    <property type="protein sequence ID" value="CUN27741.1"/>
    <property type="molecule type" value="Genomic_DNA"/>
</dbReference>
<proteinExistence type="predicted"/>
<sequence length="49" mass="5718">MKKTEKRIVLANAMSSIAKFSIREAANSRCAFVFHQPKQPCDLKKYRKF</sequence>
<accession>A0A173VKI3</accession>
<evidence type="ECO:0000313" key="2">
    <source>
        <dbReference type="Proteomes" id="UP000095453"/>
    </source>
</evidence>
<dbReference type="Proteomes" id="UP000095453">
    <property type="component" value="Unassembled WGS sequence"/>
</dbReference>
<dbReference type="RefSeq" id="WP_082430369.1">
    <property type="nucleotide sequence ID" value="NZ_CATWND010000014.1"/>
</dbReference>